<evidence type="ECO:0000313" key="7">
    <source>
        <dbReference type="EMBL" id="THZ89462.1"/>
    </source>
</evidence>
<accession>A0A4S9Y9I4</accession>
<evidence type="ECO:0000256" key="3">
    <source>
        <dbReference type="ARBA" id="ARBA00022989"/>
    </source>
</evidence>
<evidence type="ECO:0000256" key="1">
    <source>
        <dbReference type="ARBA" id="ARBA00004127"/>
    </source>
</evidence>
<dbReference type="PANTHER" id="PTHR46140">
    <property type="entry name" value="VACUOLAR TRANSPORTER CHAPERONE 1-RELATED"/>
    <property type="match status" value="1"/>
</dbReference>
<keyword evidence="3 5" id="KW-1133">Transmembrane helix</keyword>
<sequence>MFFHNPLPVVFCTICDFRLANPTAHLTSPPCLRNRFSKQHLVSTAPQRSFPQPTTPNADSIFFTGKRIALPTRVEPKVFFANERTFLSWLNFTVILGGLAVGLLNFGDKVGQISAGLFTLVAMATMIYALVTFHWRAKSIRMRGQSGFDDRFGPTVLAIALLAAVIVNFVLRVTGAGGSHK</sequence>
<dbReference type="GO" id="GO:0012505">
    <property type="term" value="C:endomembrane system"/>
    <property type="evidence" value="ECO:0007669"/>
    <property type="project" value="UniProtKB-SubCell"/>
</dbReference>
<evidence type="ECO:0000256" key="4">
    <source>
        <dbReference type="ARBA" id="ARBA00023136"/>
    </source>
</evidence>
<dbReference type="InterPro" id="IPR051572">
    <property type="entry name" value="VTC_Complex_Subunit"/>
</dbReference>
<feature type="transmembrane region" description="Helical" evidence="5">
    <location>
        <begin position="113"/>
        <end position="131"/>
    </location>
</feature>
<dbReference type="GO" id="GO:0000329">
    <property type="term" value="C:fungal-type vacuole membrane"/>
    <property type="evidence" value="ECO:0007669"/>
    <property type="project" value="TreeGrafter"/>
</dbReference>
<evidence type="ECO:0000256" key="2">
    <source>
        <dbReference type="ARBA" id="ARBA00022692"/>
    </source>
</evidence>
<feature type="domain" description="DUF202" evidence="6">
    <location>
        <begin position="77"/>
        <end position="138"/>
    </location>
</feature>
<dbReference type="InterPro" id="IPR003807">
    <property type="entry name" value="DUF202"/>
</dbReference>
<proteinExistence type="predicted"/>
<name>A0A4S9Y9I4_AURPU</name>
<dbReference type="PANTHER" id="PTHR46140:SF1">
    <property type="entry name" value="VACUOLAR TRANSPORTER CHAPERONE COMPLEX SUBUNIT 4-RELATED"/>
    <property type="match status" value="1"/>
</dbReference>
<organism evidence="7 8">
    <name type="scientific">Aureobasidium pullulans</name>
    <name type="common">Black yeast</name>
    <name type="synonym">Pullularia pullulans</name>
    <dbReference type="NCBI Taxonomy" id="5580"/>
    <lineage>
        <taxon>Eukaryota</taxon>
        <taxon>Fungi</taxon>
        <taxon>Dikarya</taxon>
        <taxon>Ascomycota</taxon>
        <taxon>Pezizomycotina</taxon>
        <taxon>Dothideomycetes</taxon>
        <taxon>Dothideomycetidae</taxon>
        <taxon>Dothideales</taxon>
        <taxon>Saccotheciaceae</taxon>
        <taxon>Aureobasidium</taxon>
    </lineage>
</organism>
<feature type="transmembrane region" description="Helical" evidence="5">
    <location>
        <begin position="86"/>
        <end position="107"/>
    </location>
</feature>
<evidence type="ECO:0000256" key="5">
    <source>
        <dbReference type="SAM" id="Phobius"/>
    </source>
</evidence>
<keyword evidence="2 5" id="KW-0812">Transmembrane</keyword>
<gene>
    <name evidence="7" type="ORF">D6C84_00177</name>
</gene>
<comment type="caution">
    <text evidence="7">The sequence shown here is derived from an EMBL/GenBank/DDBJ whole genome shotgun (WGS) entry which is preliminary data.</text>
</comment>
<dbReference type="Pfam" id="PF02656">
    <property type="entry name" value="DUF202"/>
    <property type="match status" value="1"/>
</dbReference>
<evidence type="ECO:0000259" key="6">
    <source>
        <dbReference type="Pfam" id="PF02656"/>
    </source>
</evidence>
<dbReference type="GO" id="GO:0033254">
    <property type="term" value="C:vacuolar transporter chaperone complex"/>
    <property type="evidence" value="ECO:0007669"/>
    <property type="project" value="TreeGrafter"/>
</dbReference>
<dbReference type="EMBL" id="QZBT01000001">
    <property type="protein sequence ID" value="THZ89462.1"/>
    <property type="molecule type" value="Genomic_DNA"/>
</dbReference>
<protein>
    <recommendedName>
        <fullName evidence="6">DUF202 domain-containing protein</fullName>
    </recommendedName>
</protein>
<comment type="subcellular location">
    <subcellularLocation>
        <location evidence="1">Endomembrane system</location>
        <topology evidence="1">Multi-pass membrane protein</topology>
    </subcellularLocation>
</comment>
<dbReference type="Proteomes" id="UP000310039">
    <property type="component" value="Unassembled WGS sequence"/>
</dbReference>
<dbReference type="AlphaFoldDB" id="A0A4S9Y9I4"/>
<evidence type="ECO:0000313" key="8">
    <source>
        <dbReference type="Proteomes" id="UP000310039"/>
    </source>
</evidence>
<keyword evidence="4 5" id="KW-0472">Membrane</keyword>
<reference evidence="7 8" key="1">
    <citation type="submission" date="2018-10" db="EMBL/GenBank/DDBJ databases">
        <title>Fifty Aureobasidium pullulans genomes reveal a recombining polyextremotolerant generalist.</title>
        <authorList>
            <person name="Gostincar C."/>
            <person name="Turk M."/>
            <person name="Zajc J."/>
            <person name="Gunde-Cimerman N."/>
        </authorList>
    </citation>
    <scope>NUCLEOTIDE SEQUENCE [LARGE SCALE GENOMIC DNA]</scope>
    <source>
        <strain evidence="7 8">EXF-3403</strain>
    </source>
</reference>
<feature type="transmembrane region" description="Helical" evidence="5">
    <location>
        <begin position="152"/>
        <end position="171"/>
    </location>
</feature>